<evidence type="ECO:0000256" key="1">
    <source>
        <dbReference type="ARBA" id="ARBA00022729"/>
    </source>
</evidence>
<name>A0A9K3NS29_HELAN</name>
<evidence type="ECO:0000313" key="2">
    <source>
        <dbReference type="EMBL" id="KAF5810441.1"/>
    </source>
</evidence>
<sequence>MRHRNPIDDCWRCDKNWQRHRKRLAECAIGFGRSSIGGRDGRYYVVTNPNDDDPEP</sequence>
<dbReference type="InterPro" id="IPR011050">
    <property type="entry name" value="Pectin_lyase_fold/virulence"/>
</dbReference>
<dbReference type="PANTHER" id="PTHR31683">
    <property type="entry name" value="PECTATE LYASE 18-RELATED"/>
    <property type="match status" value="1"/>
</dbReference>
<dbReference type="Gramene" id="mRNA:HanXRQr2_Chr04g0169471">
    <property type="protein sequence ID" value="CDS:HanXRQr2_Chr04g0169471.1"/>
    <property type="gene ID" value="HanXRQr2_Chr04g0169471"/>
</dbReference>
<gene>
    <name evidence="2" type="ORF">HanXRQr2_Chr04g0169471</name>
</gene>
<dbReference type="Gene3D" id="2.160.20.10">
    <property type="entry name" value="Single-stranded right-handed beta-helix, Pectin lyase-like"/>
    <property type="match status" value="1"/>
</dbReference>
<keyword evidence="2" id="KW-0456">Lyase</keyword>
<organism evidence="2 3">
    <name type="scientific">Helianthus annuus</name>
    <name type="common">Common sunflower</name>
    <dbReference type="NCBI Taxonomy" id="4232"/>
    <lineage>
        <taxon>Eukaryota</taxon>
        <taxon>Viridiplantae</taxon>
        <taxon>Streptophyta</taxon>
        <taxon>Embryophyta</taxon>
        <taxon>Tracheophyta</taxon>
        <taxon>Spermatophyta</taxon>
        <taxon>Magnoliopsida</taxon>
        <taxon>eudicotyledons</taxon>
        <taxon>Gunneridae</taxon>
        <taxon>Pentapetalae</taxon>
        <taxon>asterids</taxon>
        <taxon>campanulids</taxon>
        <taxon>Asterales</taxon>
        <taxon>Asteraceae</taxon>
        <taxon>Asteroideae</taxon>
        <taxon>Heliantheae alliance</taxon>
        <taxon>Heliantheae</taxon>
        <taxon>Helianthus</taxon>
    </lineage>
</organism>
<proteinExistence type="predicted"/>
<dbReference type="AlphaFoldDB" id="A0A9K3NS29"/>
<comment type="caution">
    <text evidence="2">The sequence shown here is derived from an EMBL/GenBank/DDBJ whole genome shotgun (WGS) entry which is preliminary data.</text>
</comment>
<dbReference type="InterPro" id="IPR018082">
    <property type="entry name" value="AmbAllergen"/>
</dbReference>
<keyword evidence="3" id="KW-1185">Reference proteome</keyword>
<dbReference type="EMBL" id="MNCJ02000319">
    <property type="protein sequence ID" value="KAF5810441.1"/>
    <property type="molecule type" value="Genomic_DNA"/>
</dbReference>
<keyword evidence="1" id="KW-0732">Signal</keyword>
<dbReference type="SUPFAM" id="SSF51126">
    <property type="entry name" value="Pectin lyase-like"/>
    <property type="match status" value="1"/>
</dbReference>
<dbReference type="Proteomes" id="UP000215914">
    <property type="component" value="Unassembled WGS sequence"/>
</dbReference>
<dbReference type="PRINTS" id="PR00807">
    <property type="entry name" value="AMBALLERGEN"/>
</dbReference>
<dbReference type="GO" id="GO:0030570">
    <property type="term" value="F:pectate lyase activity"/>
    <property type="evidence" value="ECO:0007669"/>
    <property type="project" value="UniProtKB-EC"/>
</dbReference>
<reference evidence="2" key="2">
    <citation type="submission" date="2020-06" db="EMBL/GenBank/DDBJ databases">
        <title>Helianthus annuus Genome sequencing and assembly Release 2.</title>
        <authorList>
            <person name="Gouzy J."/>
            <person name="Langlade N."/>
            <person name="Munos S."/>
        </authorList>
    </citation>
    <scope>NUCLEOTIDE SEQUENCE</scope>
    <source>
        <tissue evidence="2">Leaves</tissue>
    </source>
</reference>
<dbReference type="EC" id="4.2.2.2" evidence="2"/>
<dbReference type="PANTHER" id="PTHR31683:SF120">
    <property type="entry name" value="PECTATE LYASE 20-RELATED"/>
    <property type="match status" value="1"/>
</dbReference>
<dbReference type="InterPro" id="IPR012334">
    <property type="entry name" value="Pectin_lyas_fold"/>
</dbReference>
<protein>
    <submittedName>
        <fullName evidence="2">Pectate lyase</fullName>
        <ecNumber evidence="2">4.2.2.2</ecNumber>
    </submittedName>
</protein>
<evidence type="ECO:0000313" key="3">
    <source>
        <dbReference type="Proteomes" id="UP000215914"/>
    </source>
</evidence>
<accession>A0A9K3NS29</accession>
<dbReference type="InterPro" id="IPR045032">
    <property type="entry name" value="PEL"/>
</dbReference>
<reference evidence="2" key="1">
    <citation type="journal article" date="2017" name="Nature">
        <title>The sunflower genome provides insights into oil metabolism, flowering and Asterid evolution.</title>
        <authorList>
            <person name="Badouin H."/>
            <person name="Gouzy J."/>
            <person name="Grassa C.J."/>
            <person name="Murat F."/>
            <person name="Staton S.E."/>
            <person name="Cottret L."/>
            <person name="Lelandais-Briere C."/>
            <person name="Owens G.L."/>
            <person name="Carrere S."/>
            <person name="Mayjonade B."/>
            <person name="Legrand L."/>
            <person name="Gill N."/>
            <person name="Kane N.C."/>
            <person name="Bowers J.E."/>
            <person name="Hubner S."/>
            <person name="Bellec A."/>
            <person name="Berard A."/>
            <person name="Berges H."/>
            <person name="Blanchet N."/>
            <person name="Boniface M.C."/>
            <person name="Brunel D."/>
            <person name="Catrice O."/>
            <person name="Chaidir N."/>
            <person name="Claudel C."/>
            <person name="Donnadieu C."/>
            <person name="Faraut T."/>
            <person name="Fievet G."/>
            <person name="Helmstetter N."/>
            <person name="King M."/>
            <person name="Knapp S.J."/>
            <person name="Lai Z."/>
            <person name="Le Paslier M.C."/>
            <person name="Lippi Y."/>
            <person name="Lorenzon L."/>
            <person name="Mandel J.R."/>
            <person name="Marage G."/>
            <person name="Marchand G."/>
            <person name="Marquand E."/>
            <person name="Bret-Mestries E."/>
            <person name="Morien E."/>
            <person name="Nambeesan S."/>
            <person name="Nguyen T."/>
            <person name="Pegot-Espagnet P."/>
            <person name="Pouilly N."/>
            <person name="Raftis F."/>
            <person name="Sallet E."/>
            <person name="Schiex T."/>
            <person name="Thomas J."/>
            <person name="Vandecasteele C."/>
            <person name="Vares D."/>
            <person name="Vear F."/>
            <person name="Vautrin S."/>
            <person name="Crespi M."/>
            <person name="Mangin B."/>
            <person name="Burke J.M."/>
            <person name="Salse J."/>
            <person name="Munos S."/>
            <person name="Vincourt P."/>
            <person name="Rieseberg L.H."/>
            <person name="Langlade N.B."/>
        </authorList>
    </citation>
    <scope>NUCLEOTIDE SEQUENCE</scope>
    <source>
        <tissue evidence="2">Leaves</tissue>
    </source>
</reference>